<organism evidence="2 3">
    <name type="scientific">Lentisphaera profundi</name>
    <dbReference type="NCBI Taxonomy" id="1658616"/>
    <lineage>
        <taxon>Bacteria</taxon>
        <taxon>Pseudomonadati</taxon>
        <taxon>Lentisphaerota</taxon>
        <taxon>Lentisphaeria</taxon>
        <taxon>Lentisphaerales</taxon>
        <taxon>Lentisphaeraceae</taxon>
        <taxon>Lentisphaera</taxon>
    </lineage>
</organism>
<reference evidence="2 3" key="1">
    <citation type="submission" date="2023-02" db="EMBL/GenBank/DDBJ databases">
        <title>Genome sequence of Lentisphaera profundi SAORIC-696.</title>
        <authorList>
            <person name="Kim e."/>
            <person name="Cho J.-C."/>
            <person name="Choi A."/>
            <person name="Kang I."/>
        </authorList>
    </citation>
    <scope>NUCLEOTIDE SEQUENCE [LARGE SCALE GENOMIC DNA]</scope>
    <source>
        <strain evidence="2 3">SAORIC-696</strain>
    </source>
</reference>
<dbReference type="Pfam" id="PF13779">
    <property type="entry name" value="DUF4175"/>
    <property type="match status" value="1"/>
</dbReference>
<feature type="transmembrane region" description="Helical" evidence="1">
    <location>
        <begin position="21"/>
        <end position="45"/>
    </location>
</feature>
<keyword evidence="1" id="KW-0812">Transmembrane</keyword>
<dbReference type="Proteomes" id="UP001214250">
    <property type="component" value="Chromosome 1"/>
</dbReference>
<dbReference type="EMBL" id="CP117811">
    <property type="protein sequence ID" value="WDE96532.1"/>
    <property type="molecule type" value="Genomic_DNA"/>
</dbReference>
<gene>
    <name evidence="2" type="ORF">PQO03_00945</name>
</gene>
<name>A0ABY7VS37_9BACT</name>
<evidence type="ECO:0000313" key="3">
    <source>
        <dbReference type="Proteomes" id="UP001214250"/>
    </source>
</evidence>
<keyword evidence="1" id="KW-1133">Transmembrane helix</keyword>
<evidence type="ECO:0000313" key="2">
    <source>
        <dbReference type="EMBL" id="WDE96532.1"/>
    </source>
</evidence>
<proteinExistence type="predicted"/>
<feature type="transmembrane region" description="Helical" evidence="1">
    <location>
        <begin position="51"/>
        <end position="71"/>
    </location>
</feature>
<dbReference type="InterPro" id="IPR012683">
    <property type="entry name" value="CHP02302_TM"/>
</dbReference>
<feature type="transmembrane region" description="Helical" evidence="1">
    <location>
        <begin position="155"/>
        <end position="176"/>
    </location>
</feature>
<keyword evidence="1" id="KW-0472">Membrane</keyword>
<keyword evidence="3" id="KW-1185">Reference proteome</keyword>
<accession>A0ABY7VS37</accession>
<sequence>MSNELTELRAEFRRVANELKRMALMIASADLASLLIFALISFFVLDYLGHFPFFMRLVIMLGILVSLIYYFKRKHLQNCVRTYSEEEASLIVEKHFPEFRSRAISTLQFSQGEMGKQVSPQLVQGMMGQTFAMSTGLRFSDAIDKTFFKKNIKKLFIAMALLMATIILAPNAFGVFCQRLITQVKYPTKTKFVEINYPDYVIEGEIFSVEILVEGEIPPGGTLILENEGDDVNYELEKGDKAGVFQCEIPSVLNPIKFLYKLGDYKSEIHSVSLHKRPRIADLKVHVEPPAYTGLTAYTENSGNLQVPQGSKISFEFKSSKNIEYLKLTRRDESAMVFTGQGTSWTMETVANSSLTYSFKMLDELGLESVKLPQFRLKVKVDQKAVIRLIEPQTIYELSPLSKMRIEAQVDDDYGLEKIVVQYKISENSDFADELQTWEEWGSVTDIENNSYLLKKLWDNKKLELKKGQSLSIRLMALDNSPKKHESYSDELTIPIISVRELKARLAGDFLNTIEPVEDILLKLNDVKRKTDRLGEK</sequence>
<dbReference type="RefSeq" id="WP_274150597.1">
    <property type="nucleotide sequence ID" value="NZ_CP117811.1"/>
</dbReference>
<protein>
    <submittedName>
        <fullName evidence="2">DUF4175 family protein</fullName>
    </submittedName>
</protein>
<evidence type="ECO:0000256" key="1">
    <source>
        <dbReference type="SAM" id="Phobius"/>
    </source>
</evidence>